<dbReference type="GO" id="GO:0005634">
    <property type="term" value="C:nucleus"/>
    <property type="evidence" value="ECO:0007669"/>
    <property type="project" value="TreeGrafter"/>
</dbReference>
<dbReference type="InterPro" id="IPR036397">
    <property type="entry name" value="RNaseH_sf"/>
</dbReference>
<organism evidence="2 3">
    <name type="scientific">Bimuria novae-zelandiae CBS 107.79</name>
    <dbReference type="NCBI Taxonomy" id="1447943"/>
    <lineage>
        <taxon>Eukaryota</taxon>
        <taxon>Fungi</taxon>
        <taxon>Dikarya</taxon>
        <taxon>Ascomycota</taxon>
        <taxon>Pezizomycotina</taxon>
        <taxon>Dothideomycetes</taxon>
        <taxon>Pleosporomycetidae</taxon>
        <taxon>Pleosporales</taxon>
        <taxon>Massarineae</taxon>
        <taxon>Didymosphaeriaceae</taxon>
        <taxon>Bimuria</taxon>
    </lineage>
</organism>
<dbReference type="InterPro" id="IPR048519">
    <property type="entry name" value="Gfd2/YDR514C-like_C"/>
</dbReference>
<dbReference type="EMBL" id="ML976685">
    <property type="protein sequence ID" value="KAF1972645.1"/>
    <property type="molecule type" value="Genomic_DNA"/>
</dbReference>
<dbReference type="OrthoDB" id="5953249at2759"/>
<dbReference type="Pfam" id="PF21762">
    <property type="entry name" value="DEDDh_C"/>
    <property type="match status" value="1"/>
</dbReference>
<reference evidence="2" key="1">
    <citation type="journal article" date="2020" name="Stud. Mycol.">
        <title>101 Dothideomycetes genomes: a test case for predicting lifestyles and emergence of pathogens.</title>
        <authorList>
            <person name="Haridas S."/>
            <person name="Albert R."/>
            <person name="Binder M."/>
            <person name="Bloem J."/>
            <person name="Labutti K."/>
            <person name="Salamov A."/>
            <person name="Andreopoulos B."/>
            <person name="Baker S."/>
            <person name="Barry K."/>
            <person name="Bills G."/>
            <person name="Bluhm B."/>
            <person name="Cannon C."/>
            <person name="Castanera R."/>
            <person name="Culley D."/>
            <person name="Daum C."/>
            <person name="Ezra D."/>
            <person name="Gonzalez J."/>
            <person name="Henrissat B."/>
            <person name="Kuo A."/>
            <person name="Liang C."/>
            <person name="Lipzen A."/>
            <person name="Lutzoni F."/>
            <person name="Magnuson J."/>
            <person name="Mondo S."/>
            <person name="Nolan M."/>
            <person name="Ohm R."/>
            <person name="Pangilinan J."/>
            <person name="Park H.-J."/>
            <person name="Ramirez L."/>
            <person name="Alfaro M."/>
            <person name="Sun H."/>
            <person name="Tritt A."/>
            <person name="Yoshinaga Y."/>
            <person name="Zwiers L.-H."/>
            <person name="Turgeon B."/>
            <person name="Goodwin S."/>
            <person name="Spatafora J."/>
            <person name="Crous P."/>
            <person name="Grigoriev I."/>
        </authorList>
    </citation>
    <scope>NUCLEOTIDE SEQUENCE</scope>
    <source>
        <strain evidence="2">CBS 107.79</strain>
    </source>
</reference>
<dbReference type="PANTHER" id="PTHR28083">
    <property type="entry name" value="GOOD FOR FULL DBP5 ACTIVITY PROTEIN 2"/>
    <property type="match status" value="1"/>
</dbReference>
<feature type="domain" description="Gfd2/YDR514C-like C-terminal" evidence="1">
    <location>
        <begin position="8"/>
        <end position="182"/>
    </location>
</feature>
<sequence>LKNAIASGVDIEWYESGLKRITELGISTLPLDQTFTTDPLPKLNNMTVHHFRIKENAHLVNGRRCEGHLEDFQFGSTGFVTEQEARGVLNALLCQEGVGYLRPMILIGHAVENDIQVFRDHLHIDLAEYPILMTLDTQVMAKELGIEVPPGRKIGLRDLLDSYGVKNKLYLHNAGNDAALTTTVGCL</sequence>
<keyword evidence="3" id="KW-1185">Reference proteome</keyword>
<dbReference type="Gene3D" id="3.30.420.10">
    <property type="entry name" value="Ribonuclease H-like superfamily/Ribonuclease H"/>
    <property type="match status" value="1"/>
</dbReference>
<dbReference type="PANTHER" id="PTHR28083:SF1">
    <property type="entry name" value="GOOD FOR FULL DBP5 ACTIVITY PROTEIN 2"/>
    <property type="match status" value="1"/>
</dbReference>
<feature type="non-terminal residue" evidence="2">
    <location>
        <position position="187"/>
    </location>
</feature>
<feature type="non-terminal residue" evidence="2">
    <location>
        <position position="1"/>
    </location>
</feature>
<accession>A0A6A5V693</accession>
<dbReference type="Proteomes" id="UP000800036">
    <property type="component" value="Unassembled WGS sequence"/>
</dbReference>
<evidence type="ECO:0000313" key="2">
    <source>
        <dbReference type="EMBL" id="KAF1972645.1"/>
    </source>
</evidence>
<protein>
    <recommendedName>
        <fullName evidence="1">Gfd2/YDR514C-like C-terminal domain-containing protein</fullName>
    </recommendedName>
</protein>
<dbReference type="GO" id="GO:0003676">
    <property type="term" value="F:nucleic acid binding"/>
    <property type="evidence" value="ECO:0007669"/>
    <property type="project" value="InterPro"/>
</dbReference>
<name>A0A6A5V693_9PLEO</name>
<dbReference type="AlphaFoldDB" id="A0A6A5V693"/>
<proteinExistence type="predicted"/>
<gene>
    <name evidence="2" type="ORF">BU23DRAFT_397790</name>
</gene>
<dbReference type="InterPro" id="IPR040151">
    <property type="entry name" value="Gfd2/YDR514C-like"/>
</dbReference>
<evidence type="ECO:0000313" key="3">
    <source>
        <dbReference type="Proteomes" id="UP000800036"/>
    </source>
</evidence>
<dbReference type="SUPFAM" id="SSF53098">
    <property type="entry name" value="Ribonuclease H-like"/>
    <property type="match status" value="1"/>
</dbReference>
<dbReference type="InterPro" id="IPR012337">
    <property type="entry name" value="RNaseH-like_sf"/>
</dbReference>
<evidence type="ECO:0000259" key="1">
    <source>
        <dbReference type="Pfam" id="PF21762"/>
    </source>
</evidence>